<sequence length="298" mass="35337">MLLHISSPTVKQVLAFHALYPEWPLNVLLSYAIEQHFQEFQELHRKSICSLILDSGAYTLNKSSWTKRPKDILRGYANFSEFSSKYYDFIFNLDEDFTLHGYDVNMFNQIELEEANLDPVPVVHNLDNDEPDRFIDLGYDLVAIGQCEGGRPFKKLGRVVNNFHENNIKVHLFGVTEIELLDKLPIWSCDSSSWAQYVKYGQVMWWNSELVDWNPMEVLYFPKRQVEHDASRGSNYWDYIYQEQFDHYIEKNLGLTVDRLLGSNKEYYRGLVNILFFKEMERYITERHKKVHGFIFDE</sequence>
<dbReference type="RefSeq" id="WP_005991369.1">
    <property type="nucleotide sequence ID" value="NZ_AECZ01000004.1"/>
</dbReference>
<dbReference type="EMBL" id="AECZ01000004">
    <property type="protein sequence ID" value="EFL52331.1"/>
    <property type="molecule type" value="Genomic_DNA"/>
</dbReference>
<comment type="caution">
    <text evidence="1">The sequence shown here is derived from an EMBL/GenBank/DDBJ whole genome shotgun (WGS) entry which is preliminary data.</text>
</comment>
<evidence type="ECO:0000313" key="1">
    <source>
        <dbReference type="EMBL" id="EFL52331.1"/>
    </source>
</evidence>
<name>E1JT71_SOLFR</name>
<proteinExistence type="predicted"/>
<organism evidence="1 2">
    <name type="scientific">Solidesulfovibrio fructosivorans JJ]</name>
    <dbReference type="NCBI Taxonomy" id="596151"/>
    <lineage>
        <taxon>Bacteria</taxon>
        <taxon>Pseudomonadati</taxon>
        <taxon>Thermodesulfobacteriota</taxon>
        <taxon>Desulfovibrionia</taxon>
        <taxon>Desulfovibrionales</taxon>
        <taxon>Desulfovibrionaceae</taxon>
        <taxon>Solidesulfovibrio</taxon>
    </lineage>
</organism>
<protein>
    <submittedName>
        <fullName evidence="1">Uncharacterized protein</fullName>
    </submittedName>
</protein>
<evidence type="ECO:0000313" key="2">
    <source>
        <dbReference type="Proteomes" id="UP000006250"/>
    </source>
</evidence>
<gene>
    <name evidence="1" type="ORF">DesfrDRAFT_0820</name>
</gene>
<reference evidence="1 2" key="1">
    <citation type="submission" date="2010-08" db="EMBL/GenBank/DDBJ databases">
        <title>The draft genome of Desulfovibrio fructosovorans JJ.</title>
        <authorList>
            <consortium name="US DOE Joint Genome Institute (JGI-PGF)"/>
            <person name="Lucas S."/>
            <person name="Copeland A."/>
            <person name="Lapidus A."/>
            <person name="Cheng J.-F."/>
            <person name="Bruce D."/>
            <person name="Goodwin L."/>
            <person name="Pitluck S."/>
            <person name="Land M.L."/>
            <person name="Hauser L."/>
            <person name="Chang Y.-J."/>
            <person name="Jeffries C."/>
            <person name="Wall J.D."/>
            <person name="Stahl D.A."/>
            <person name="Arkin A.P."/>
            <person name="Dehal P."/>
            <person name="Stolyar S.M."/>
            <person name="Hazen T.C."/>
            <person name="Woyke T.J."/>
        </authorList>
    </citation>
    <scope>NUCLEOTIDE SEQUENCE [LARGE SCALE GENOMIC DNA]</scope>
    <source>
        <strain evidence="1 2">JJ</strain>
    </source>
</reference>
<dbReference type="eggNOG" id="ENOG5033FIF">
    <property type="taxonomic scope" value="Bacteria"/>
</dbReference>
<dbReference type="Proteomes" id="UP000006250">
    <property type="component" value="Unassembled WGS sequence"/>
</dbReference>
<dbReference type="AlphaFoldDB" id="E1JT71"/>
<accession>E1JT71</accession>
<dbReference type="OrthoDB" id="5444275at2"/>
<keyword evidence="2" id="KW-1185">Reference proteome</keyword>